<feature type="transmembrane region" description="Helical" evidence="5">
    <location>
        <begin position="107"/>
        <end position="127"/>
    </location>
</feature>
<feature type="transmembrane region" description="Helical" evidence="5">
    <location>
        <begin position="381"/>
        <end position="400"/>
    </location>
</feature>
<evidence type="ECO:0000256" key="3">
    <source>
        <dbReference type="ARBA" id="ARBA00022989"/>
    </source>
</evidence>
<keyword evidence="4 5" id="KW-0472">Membrane</keyword>
<evidence type="ECO:0000259" key="6">
    <source>
        <dbReference type="Pfam" id="PF02656"/>
    </source>
</evidence>
<evidence type="ECO:0000256" key="2">
    <source>
        <dbReference type="ARBA" id="ARBA00022692"/>
    </source>
</evidence>
<proteinExistence type="predicted"/>
<evidence type="ECO:0008006" key="10">
    <source>
        <dbReference type="Google" id="ProtNLM"/>
    </source>
</evidence>
<dbReference type="GO" id="GO:0012505">
    <property type="term" value="C:endomembrane system"/>
    <property type="evidence" value="ECO:0007669"/>
    <property type="project" value="UniProtKB-SubCell"/>
</dbReference>
<evidence type="ECO:0000313" key="9">
    <source>
        <dbReference type="Proteomes" id="UP000095401"/>
    </source>
</evidence>
<protein>
    <recommendedName>
        <fullName evidence="10">Type II secretion system protein GspE N-terminal domain-containing protein</fullName>
    </recommendedName>
</protein>
<evidence type="ECO:0000259" key="7">
    <source>
        <dbReference type="Pfam" id="PF05157"/>
    </source>
</evidence>
<dbReference type="Pfam" id="PF02656">
    <property type="entry name" value="DUF202"/>
    <property type="match status" value="1"/>
</dbReference>
<feature type="domain" description="Type II secretion system protein GspE N-terminal" evidence="7">
    <location>
        <begin position="2"/>
        <end position="62"/>
    </location>
</feature>
<sequence>MDVDTLRSDLWLPLSWSEDSAEVVVCDPDNLALLSDIQEMLDVDELTLRVASRADLIRLIENSADLNVDFPTTAGRTPLAKVRTYLAGLRTRYADQRTQYARSRTGLALARTGLAFISIAVVFLRLFGGGELLFFEIPLLILGVLAVIDGITWYLPARRETQEIKPYPPYDVPEAYTALEVSDPGGAMRFGRSRVVESAGALREDWDALSPVERRRFLANDRTNLAEERTVLAYLRTMMAKARTGLAFARTGVAFAGIGIGFLRKFHPGPWSAFDWALIVIGTAMLAEGFHWYRPGRHAANAALDTVGKVSGRRGLWDTISPSRCLVASGLDPVAEANAPEARPGVWATTGLALERTTLADKRNAMSHLRTVLARSRTGMAFIRTGFSVMSVGAGLFLYFDYLGRTDALWSALYIALIVIGLYLIGDGLYWYLPAERIKRRSSFCDSGFEIADADYSIPKSAWKREQYRHDD</sequence>
<dbReference type="SUPFAM" id="SSF160246">
    <property type="entry name" value="EspE N-terminal domain-like"/>
    <property type="match status" value="1"/>
</dbReference>
<dbReference type="InterPro" id="IPR007831">
    <property type="entry name" value="T2SS_GspE_N"/>
</dbReference>
<dbReference type="AlphaFoldDB" id="A0A1D8IKP1"/>
<evidence type="ECO:0000313" key="8">
    <source>
        <dbReference type="EMBL" id="AOU96951.1"/>
    </source>
</evidence>
<keyword evidence="2 5" id="KW-0812">Transmembrane</keyword>
<feature type="transmembrane region" description="Helical" evidence="5">
    <location>
        <begin position="245"/>
        <end position="263"/>
    </location>
</feature>
<feature type="transmembrane region" description="Helical" evidence="5">
    <location>
        <begin position="133"/>
        <end position="155"/>
    </location>
</feature>
<organism evidence="8 9">
    <name type="scientific">Acidihalobacter yilgarnensis</name>
    <dbReference type="NCBI Taxonomy" id="2819280"/>
    <lineage>
        <taxon>Bacteria</taxon>
        <taxon>Pseudomonadati</taxon>
        <taxon>Pseudomonadota</taxon>
        <taxon>Gammaproteobacteria</taxon>
        <taxon>Chromatiales</taxon>
        <taxon>Ectothiorhodospiraceae</taxon>
        <taxon>Acidihalobacter</taxon>
    </lineage>
</organism>
<dbReference type="Proteomes" id="UP000095401">
    <property type="component" value="Chromosome"/>
</dbReference>
<keyword evidence="3 5" id="KW-1133">Transmembrane helix</keyword>
<evidence type="ECO:0000256" key="5">
    <source>
        <dbReference type="SAM" id="Phobius"/>
    </source>
</evidence>
<evidence type="ECO:0000256" key="1">
    <source>
        <dbReference type="ARBA" id="ARBA00004127"/>
    </source>
</evidence>
<reference evidence="9" key="1">
    <citation type="submission" date="2016-09" db="EMBL/GenBank/DDBJ databases">
        <title>Acidihalobacter prosperus F5.</title>
        <authorList>
            <person name="Khaleque H.N."/>
            <person name="Ramsay J.P."/>
            <person name="Kaksonen A.H."/>
            <person name="Boxall N.J."/>
            <person name="Watkin E.L.J."/>
        </authorList>
    </citation>
    <scope>NUCLEOTIDE SEQUENCE [LARGE SCALE GENOMIC DNA]</scope>
    <source>
        <strain evidence="9">F5</strain>
    </source>
</reference>
<name>A0A1D8IKP1_9GAMM</name>
<evidence type="ECO:0000256" key="4">
    <source>
        <dbReference type="ARBA" id="ARBA00023136"/>
    </source>
</evidence>
<comment type="subcellular location">
    <subcellularLocation>
        <location evidence="1">Endomembrane system</location>
        <topology evidence="1">Multi-pass membrane protein</topology>
    </subcellularLocation>
</comment>
<dbReference type="InterPro" id="IPR003807">
    <property type="entry name" value="DUF202"/>
</dbReference>
<dbReference type="KEGG" id="aprs:BI364_02055"/>
<dbReference type="EMBL" id="CP017415">
    <property type="protein sequence ID" value="AOU96951.1"/>
    <property type="molecule type" value="Genomic_DNA"/>
</dbReference>
<accession>A0A1D8IKP1</accession>
<gene>
    <name evidence="8" type="ORF">BI364_02055</name>
</gene>
<feature type="transmembrane region" description="Helical" evidence="5">
    <location>
        <begin position="269"/>
        <end position="287"/>
    </location>
</feature>
<keyword evidence="9" id="KW-1185">Reference proteome</keyword>
<feature type="transmembrane region" description="Helical" evidence="5">
    <location>
        <begin position="412"/>
        <end position="433"/>
    </location>
</feature>
<dbReference type="InterPro" id="IPR037257">
    <property type="entry name" value="T2SS_E_N_sf"/>
</dbReference>
<feature type="domain" description="DUF202" evidence="6">
    <location>
        <begin position="370"/>
        <end position="430"/>
    </location>
</feature>
<dbReference type="Pfam" id="PF05157">
    <property type="entry name" value="MshEN"/>
    <property type="match status" value="1"/>
</dbReference>